<evidence type="ECO:0000313" key="11">
    <source>
        <dbReference type="EMBL" id="SVE69658.1"/>
    </source>
</evidence>
<dbReference type="Pfam" id="PF24566">
    <property type="entry name" value="HEAT_Ints3_C"/>
    <property type="match status" value="1"/>
</dbReference>
<protein>
    <recommendedName>
        <fullName evidence="6">SOSS complex subunit A homolog</fullName>
    </recommendedName>
</protein>
<dbReference type="Pfam" id="PF10189">
    <property type="entry name" value="Ints3_N"/>
    <property type="match status" value="1"/>
</dbReference>
<feature type="compositionally biased region" description="Acidic residues" evidence="8">
    <location>
        <begin position="1071"/>
        <end position="1081"/>
    </location>
</feature>
<evidence type="ECO:0000256" key="3">
    <source>
        <dbReference type="ARBA" id="ARBA00006130"/>
    </source>
</evidence>
<dbReference type="InterPro" id="IPR016024">
    <property type="entry name" value="ARM-type_fold"/>
</dbReference>
<dbReference type="AlphaFoldDB" id="A0A4Y7LKT0"/>
<dbReference type="InterPro" id="IPR056518">
    <property type="entry name" value="HEAT_Ints3_C"/>
</dbReference>
<proteinExistence type="evidence at transcript level"/>
<evidence type="ECO:0000256" key="5">
    <source>
        <dbReference type="ARBA" id="ARBA00023242"/>
    </source>
</evidence>
<evidence type="ECO:0000256" key="4">
    <source>
        <dbReference type="ARBA" id="ARBA00022490"/>
    </source>
</evidence>
<evidence type="ECO:0000256" key="6">
    <source>
        <dbReference type="ARBA" id="ARBA00032741"/>
    </source>
</evidence>
<accession>A0A4Y7LKT0</accession>
<sequence>MDQVRSSASSRIFNITSVEGRDDWDEKCDRTYGVVQSLITDLSEREAHDALTSAVCKDAKTHEDVCVGLVYVILTDQQNAARSYRDLSFVSKDGLALVLSYLTQLVVEKFPRLMDSVRSQLLWLIKELVRANVTGTDMLIWNLMRQIAGGDVTPKNIWLAESLMDLLVDQRTWLDKYPFLIASVVYTYLRLIEDHINPAHSFVRQKEITFCISLLREKFNDCMSIGRDLVRLLQHVARVPEFEILWRDILHNPKVFSPTFTGLAQLMQIRTSRRFLFLRLTPDMEKKMVFLTSNVRFGNQKRYQDWFQRQYLSTPESQSLRCDLIRFIVGVIHPSNEVLCSDIIPRWAVLGWLLTTCTHPVAAANAKMALFYDWLFYDAERDNIMNIEPAILVMYHSMKPHPAITATMLDFLCRIIPNFYPPMANQVRMGILTSLRQILEKRVLPSLSPLMTNPKLDKELQVQIQESFPEFCRGTQNNSPPTIDGIKSEDFKMEMDGEGMIVSTGSESVLAPPSSLIPAIDPNEPTFSDDEDPDDIPIAAKLKMKNKTSTTTTNANETKLDVERKTVRTIPAQLQEISKTVAELDGDVKVYVDMLVRESDNESRCSAVENLVQTLTQEPLESEQVQMLVQCLHAIFAYDLTTTPLVGTNLSQEAVEDSISRPMFVLLRCFAEMVDDDSRNRASIADLLAELYKLQPKLGYFLLYYLKASKADESKYDSYREVCQERDMEVAHCLLEDLKICADDDVNLLCFMAADVFHRFSEESRNNNQLIHLYVSCIDGSQLYQLLVQCLHGALVLFHKDQTIVELLTTSLEWETFEQMALWQLVAAHSIPLQLLISLLPKLKEDKHCEALTALMTMIKHERPNNDLLKSLLSCPIESFVSSLLSHWSSESATSLAQVLANQFNVALNTNALPGGLSANSNSPGKRKRTTMNSLSAATGFKAAPTPGSGIDTSIELMMTHMEALRTCLAAALLTKSGKQQPSEIKVFSHESMQLALQQVQQVCNDSQKKKFSDLFSLLDTNDEPEVSVSGGRRPARGQGNKRAAATTNRSANTTNNSNRSSNNKKSNKDESEEESSDDDVYLSRPKQAKMRRKAPIVGSDSD</sequence>
<feature type="region of interest" description="Disordered" evidence="8">
    <location>
        <begin position="1023"/>
        <end position="1103"/>
    </location>
</feature>
<dbReference type="PANTHER" id="PTHR13587:SF7">
    <property type="entry name" value="INTEGRATOR COMPLEX SUBUNIT 3"/>
    <property type="match status" value="1"/>
</dbReference>
<evidence type="ECO:0000256" key="2">
    <source>
        <dbReference type="ARBA" id="ARBA00004496"/>
    </source>
</evidence>
<comment type="function">
    <text evidence="7">Component of the integrator complex, a multiprotein complex that terminates RNA polymerase II (Pol II) transcription in the promoter-proximal region of genes. The integrator complex provides a quality checkpoint during transcription elongation by driving premature transcription termination of transcripts that are unfavorably configured for transcriptional elongation: the complex terminates transcription by (1) catalyzing dephosphorylation of the C-terminal domain (CTD) of Pol II subunit Polr2A/Rbp1 and Spt5, and (2) degrading the exiting nascent RNA transcript via endonuclease activity. The integrator complex is also involved in the 3'-end processing of the U7 snRNA, and also the spliceosomal snRNAs U1, U2, U4 and U5.</text>
</comment>
<comment type="subcellular location">
    <subcellularLocation>
        <location evidence="2">Cytoplasm</location>
    </subcellularLocation>
    <subcellularLocation>
        <location evidence="1">Nucleus</location>
    </subcellularLocation>
</comment>
<gene>
    <name evidence="11" type="primary">EOG090X0205</name>
</gene>
<dbReference type="InterPro" id="IPR019333">
    <property type="entry name" value="INTS3_N"/>
</dbReference>
<keyword evidence="4" id="KW-0963">Cytoplasm</keyword>
<evidence type="ECO:0000256" key="7">
    <source>
        <dbReference type="ARBA" id="ARBA00054331"/>
    </source>
</evidence>
<evidence type="ECO:0000259" key="9">
    <source>
        <dbReference type="Pfam" id="PF10189"/>
    </source>
</evidence>
<evidence type="ECO:0000259" key="10">
    <source>
        <dbReference type="Pfam" id="PF24566"/>
    </source>
</evidence>
<comment type="similarity">
    <text evidence="3">Belongs to the Integrator subunit 3 family.</text>
</comment>
<dbReference type="GO" id="GO:0005737">
    <property type="term" value="C:cytoplasm"/>
    <property type="evidence" value="ECO:0007669"/>
    <property type="project" value="UniProtKB-SubCell"/>
</dbReference>
<keyword evidence="5" id="KW-0539">Nucleus</keyword>
<organism evidence="11">
    <name type="scientific">Eubosmina coregoni</name>
    <dbReference type="NCBI Taxonomy" id="186181"/>
    <lineage>
        <taxon>Eukaryota</taxon>
        <taxon>Metazoa</taxon>
        <taxon>Ecdysozoa</taxon>
        <taxon>Arthropoda</taxon>
        <taxon>Crustacea</taxon>
        <taxon>Branchiopoda</taxon>
        <taxon>Diplostraca</taxon>
        <taxon>Cladocera</taxon>
        <taxon>Anomopoda</taxon>
        <taxon>Bosminidae</taxon>
        <taxon>Eubosmina</taxon>
    </lineage>
</organism>
<dbReference type="EMBL" id="LR000039">
    <property type="protein sequence ID" value="SVE69658.1"/>
    <property type="molecule type" value="mRNA"/>
</dbReference>
<dbReference type="GO" id="GO:0005634">
    <property type="term" value="C:nucleus"/>
    <property type="evidence" value="ECO:0007669"/>
    <property type="project" value="UniProtKB-SubCell"/>
</dbReference>
<name>A0A4Y7LKT0_9CRUS</name>
<reference evidence="11" key="1">
    <citation type="submission" date="2018-08" db="EMBL/GenBank/DDBJ databases">
        <authorList>
            <person name="Cornetti L."/>
        </authorList>
    </citation>
    <scope>NUCLEOTIDE SEQUENCE</scope>
    <source>
        <strain evidence="11">FI-BAL1-1</strain>
    </source>
</reference>
<feature type="domain" description="Ints3-like C-terminal" evidence="10">
    <location>
        <begin position="592"/>
        <end position="1018"/>
    </location>
</feature>
<dbReference type="InterPro" id="IPR045334">
    <property type="entry name" value="INTS3"/>
</dbReference>
<feature type="domain" description="Integrator complex subunit 3 N-terminal" evidence="9">
    <location>
        <begin position="60"/>
        <end position="465"/>
    </location>
</feature>
<feature type="compositionally biased region" description="Low complexity" evidence="8">
    <location>
        <begin position="1041"/>
        <end position="1065"/>
    </location>
</feature>
<evidence type="ECO:0000256" key="1">
    <source>
        <dbReference type="ARBA" id="ARBA00004123"/>
    </source>
</evidence>
<dbReference type="SUPFAM" id="SSF48371">
    <property type="entry name" value="ARM repeat"/>
    <property type="match status" value="1"/>
</dbReference>
<evidence type="ECO:0000256" key="8">
    <source>
        <dbReference type="SAM" id="MobiDB-lite"/>
    </source>
</evidence>
<dbReference type="PANTHER" id="PTHR13587">
    <property type="entry name" value="INTEGRATOR COMPLEX SUBUNIT 3"/>
    <property type="match status" value="1"/>
</dbReference>